<keyword evidence="3" id="KW-1185">Reference proteome</keyword>
<feature type="signal peptide" evidence="1">
    <location>
        <begin position="1"/>
        <end position="15"/>
    </location>
</feature>
<dbReference type="EMBL" id="KZ678128">
    <property type="protein sequence ID" value="PSN73994.1"/>
    <property type="molecule type" value="Genomic_DNA"/>
</dbReference>
<sequence>MRTTILATLLPLALARHPHTVQNETTSTTAPAPACSATAKTLPPACQTAYPLSLRIMNSRYPAYEYTPLHSETAFFMALRQEPTTFQIATQVQFTGLPQDSMTCWLELLAPVPSAQSVKGPRPVLNVFAVERPLGAQANWNTYGGGDNKEVFGTVDVGTEAAVEMRRLGGGFLRVGETSCNGTLTFHVAMKYDGGDAVNYWDFVQANPPMGPEQGWRIVHSC</sequence>
<evidence type="ECO:0000313" key="3">
    <source>
        <dbReference type="Proteomes" id="UP000240883"/>
    </source>
</evidence>
<accession>A0A2T2P8K9</accession>
<gene>
    <name evidence="2" type="ORF">BS50DRAFT_5625</name>
</gene>
<name>A0A2T2P8K9_CORCC</name>
<dbReference type="OrthoDB" id="3772810at2759"/>
<reference evidence="2 3" key="1">
    <citation type="journal article" date="2018" name="Front. Microbiol.">
        <title>Genome-Wide Analysis of Corynespora cassiicola Leaf Fall Disease Putative Effectors.</title>
        <authorList>
            <person name="Lopez D."/>
            <person name="Ribeiro S."/>
            <person name="Label P."/>
            <person name="Fumanal B."/>
            <person name="Venisse J.S."/>
            <person name="Kohler A."/>
            <person name="de Oliveira R.R."/>
            <person name="Labutti K."/>
            <person name="Lipzen A."/>
            <person name="Lail K."/>
            <person name="Bauer D."/>
            <person name="Ohm R.A."/>
            <person name="Barry K.W."/>
            <person name="Spatafora J."/>
            <person name="Grigoriev I.V."/>
            <person name="Martin F.M."/>
            <person name="Pujade-Renaud V."/>
        </authorList>
    </citation>
    <scope>NUCLEOTIDE SEQUENCE [LARGE SCALE GENOMIC DNA]</scope>
    <source>
        <strain evidence="2 3">Philippines</strain>
    </source>
</reference>
<organism evidence="2 3">
    <name type="scientific">Corynespora cassiicola Philippines</name>
    <dbReference type="NCBI Taxonomy" id="1448308"/>
    <lineage>
        <taxon>Eukaryota</taxon>
        <taxon>Fungi</taxon>
        <taxon>Dikarya</taxon>
        <taxon>Ascomycota</taxon>
        <taxon>Pezizomycotina</taxon>
        <taxon>Dothideomycetes</taxon>
        <taxon>Pleosporomycetidae</taxon>
        <taxon>Pleosporales</taxon>
        <taxon>Corynesporascaceae</taxon>
        <taxon>Corynespora</taxon>
    </lineage>
</organism>
<dbReference type="AlphaFoldDB" id="A0A2T2P8K9"/>
<feature type="chain" id="PRO_5015591695" description="Ubiquitin 3 binding protein But2 C-terminal domain-containing protein" evidence="1">
    <location>
        <begin position="16"/>
        <end position="222"/>
    </location>
</feature>
<protein>
    <recommendedName>
        <fullName evidence="4">Ubiquitin 3 binding protein But2 C-terminal domain-containing protein</fullName>
    </recommendedName>
</protein>
<keyword evidence="1" id="KW-0732">Signal</keyword>
<dbReference type="Proteomes" id="UP000240883">
    <property type="component" value="Unassembled WGS sequence"/>
</dbReference>
<evidence type="ECO:0008006" key="4">
    <source>
        <dbReference type="Google" id="ProtNLM"/>
    </source>
</evidence>
<evidence type="ECO:0000313" key="2">
    <source>
        <dbReference type="EMBL" id="PSN73994.1"/>
    </source>
</evidence>
<proteinExistence type="predicted"/>
<evidence type="ECO:0000256" key="1">
    <source>
        <dbReference type="SAM" id="SignalP"/>
    </source>
</evidence>